<evidence type="ECO:0000313" key="8">
    <source>
        <dbReference type="Proteomes" id="UP001596422"/>
    </source>
</evidence>
<keyword evidence="3 5" id="KW-1133">Transmembrane helix</keyword>
<dbReference type="CDD" id="cd18552">
    <property type="entry name" value="ABC_6TM_MsbA_like"/>
    <property type="match status" value="1"/>
</dbReference>
<evidence type="ECO:0000256" key="5">
    <source>
        <dbReference type="SAM" id="Phobius"/>
    </source>
</evidence>
<dbReference type="PROSITE" id="PS50929">
    <property type="entry name" value="ABC_TM1F"/>
    <property type="match status" value="1"/>
</dbReference>
<dbReference type="SUPFAM" id="SSF90123">
    <property type="entry name" value="ABC transporter transmembrane region"/>
    <property type="match status" value="1"/>
</dbReference>
<dbReference type="Pfam" id="PF00664">
    <property type="entry name" value="ABC_membrane"/>
    <property type="match status" value="1"/>
</dbReference>
<evidence type="ECO:0000259" key="6">
    <source>
        <dbReference type="PROSITE" id="PS50929"/>
    </source>
</evidence>
<keyword evidence="8" id="KW-1185">Reference proteome</keyword>
<evidence type="ECO:0000256" key="4">
    <source>
        <dbReference type="ARBA" id="ARBA00023136"/>
    </source>
</evidence>
<proteinExistence type="predicted"/>
<feature type="transmembrane region" description="Helical" evidence="5">
    <location>
        <begin position="168"/>
        <end position="188"/>
    </location>
</feature>
<feature type="transmembrane region" description="Helical" evidence="5">
    <location>
        <begin position="69"/>
        <end position="92"/>
    </location>
</feature>
<keyword evidence="2 5" id="KW-0812">Transmembrane</keyword>
<dbReference type="Proteomes" id="UP001596422">
    <property type="component" value="Unassembled WGS sequence"/>
</dbReference>
<evidence type="ECO:0000256" key="2">
    <source>
        <dbReference type="ARBA" id="ARBA00022692"/>
    </source>
</evidence>
<evidence type="ECO:0000256" key="1">
    <source>
        <dbReference type="ARBA" id="ARBA00004651"/>
    </source>
</evidence>
<dbReference type="Pfam" id="PF00005">
    <property type="entry name" value="ABC_tran"/>
    <property type="match status" value="1"/>
</dbReference>
<comment type="subcellular location">
    <subcellularLocation>
        <location evidence="1">Cell membrane</location>
        <topology evidence="1">Multi-pass membrane protein</topology>
    </subcellularLocation>
</comment>
<dbReference type="Gene3D" id="1.20.1560.10">
    <property type="entry name" value="ABC transporter type 1, transmembrane domain"/>
    <property type="match status" value="1"/>
</dbReference>
<gene>
    <name evidence="7" type="ORF">ACFQDL_09725</name>
</gene>
<dbReference type="InterPro" id="IPR036640">
    <property type="entry name" value="ABC1_TM_sf"/>
</dbReference>
<feature type="transmembrane region" description="Helical" evidence="5">
    <location>
        <begin position="248"/>
        <end position="272"/>
    </location>
</feature>
<dbReference type="EMBL" id="JBHSWE010000001">
    <property type="protein sequence ID" value="MFC6670326.1"/>
    <property type="molecule type" value="Genomic_DNA"/>
</dbReference>
<evidence type="ECO:0000256" key="3">
    <source>
        <dbReference type="ARBA" id="ARBA00022989"/>
    </source>
</evidence>
<organism evidence="7 8">
    <name type="scientific">Marinobacterium aestuariivivens</name>
    <dbReference type="NCBI Taxonomy" id="1698799"/>
    <lineage>
        <taxon>Bacteria</taxon>
        <taxon>Pseudomonadati</taxon>
        <taxon>Pseudomonadota</taxon>
        <taxon>Gammaproteobacteria</taxon>
        <taxon>Oceanospirillales</taxon>
        <taxon>Oceanospirillaceae</taxon>
        <taxon>Marinobacterium</taxon>
    </lineage>
</organism>
<dbReference type="PANTHER" id="PTHR43394:SF1">
    <property type="entry name" value="ATP-BINDING CASSETTE SUB-FAMILY B MEMBER 10, MITOCHONDRIAL"/>
    <property type="match status" value="1"/>
</dbReference>
<dbReference type="RefSeq" id="WP_379908829.1">
    <property type="nucleotide sequence ID" value="NZ_JBHSWE010000001.1"/>
</dbReference>
<sequence length="504" mass="55008">MNKQQVPATEPGSWTLYKRLLVYVKPYWFAFVVSFAAFAVFGASQALSAKWLQHVVDAVEKGELQQRGLLALAVLGIFAMRGVGTFVGNFSISHVARQVVHSLRTELFDRMLTLPSSYYHQTASGELLAKLTYNVEQVTGAVTNAVKTVLREGLTVVGLFAYLFYLNWKLTLIFIAASPFIAVVVAVASKRMRKLSRRLQQSVGDITSAASETIKGYQIVRIFGGTEFERSRFHAASDRNRRQFMKMVVTQSLNTPTVQFLIAMALASLLYVAMNPTVMGGMSTGEFVAFLTAAGLITKPLRALTDLSTIIQKGIAASESVFSVIDEEPEQDSGHHRVDRVRGDLQFDKVSFSYASNGSVVLHDVDLHLAPGQTVALVGRSGSGKSTLASLLPRFNAGWSGQILLDGVPLEDYQLENLRQQIALVNQQVVLFNGTIADNIAYGAMAGCSQEQIEAAAEAAHVMEFANRLPRGSRPRWARAVCCSRAGSASVSPSPGRFSRMRPS</sequence>
<reference evidence="8" key="1">
    <citation type="journal article" date="2019" name="Int. J. Syst. Evol. Microbiol.">
        <title>The Global Catalogue of Microorganisms (GCM) 10K type strain sequencing project: providing services to taxonomists for standard genome sequencing and annotation.</title>
        <authorList>
            <consortium name="The Broad Institute Genomics Platform"/>
            <consortium name="The Broad Institute Genome Sequencing Center for Infectious Disease"/>
            <person name="Wu L."/>
            <person name="Ma J."/>
        </authorList>
    </citation>
    <scope>NUCLEOTIDE SEQUENCE [LARGE SCALE GENOMIC DNA]</scope>
    <source>
        <strain evidence="8">NBRC 111756</strain>
    </source>
</reference>
<name>A0ABW1ZYT6_9GAMM</name>
<dbReference type="SUPFAM" id="SSF52540">
    <property type="entry name" value="P-loop containing nucleoside triphosphate hydrolases"/>
    <property type="match status" value="1"/>
</dbReference>
<dbReference type="InterPro" id="IPR011527">
    <property type="entry name" value="ABC1_TM_dom"/>
</dbReference>
<comment type="caution">
    <text evidence="7">The sequence shown here is derived from an EMBL/GenBank/DDBJ whole genome shotgun (WGS) entry which is preliminary data.</text>
</comment>
<dbReference type="InterPro" id="IPR039421">
    <property type="entry name" value="Type_1_exporter"/>
</dbReference>
<accession>A0ABW1ZYT6</accession>
<feature type="domain" description="ABC transmembrane type-1" evidence="6">
    <location>
        <begin position="32"/>
        <end position="313"/>
    </location>
</feature>
<dbReference type="InterPro" id="IPR027417">
    <property type="entry name" value="P-loop_NTPase"/>
</dbReference>
<dbReference type="InterPro" id="IPR003439">
    <property type="entry name" value="ABC_transporter-like_ATP-bd"/>
</dbReference>
<feature type="transmembrane region" description="Helical" evidence="5">
    <location>
        <begin position="27"/>
        <end position="48"/>
    </location>
</feature>
<dbReference type="Gene3D" id="3.40.50.300">
    <property type="entry name" value="P-loop containing nucleotide triphosphate hydrolases"/>
    <property type="match status" value="1"/>
</dbReference>
<keyword evidence="4 5" id="KW-0472">Membrane</keyword>
<evidence type="ECO:0000313" key="7">
    <source>
        <dbReference type="EMBL" id="MFC6670326.1"/>
    </source>
</evidence>
<protein>
    <submittedName>
        <fullName evidence="7">ABC transporter transmembrane domain-containing protein</fullName>
    </submittedName>
</protein>
<dbReference type="PANTHER" id="PTHR43394">
    <property type="entry name" value="ATP-DEPENDENT PERMEASE MDL1, MITOCHONDRIAL"/>
    <property type="match status" value="1"/>
</dbReference>